<dbReference type="CDD" id="cd00567">
    <property type="entry name" value="ACAD"/>
    <property type="match status" value="1"/>
</dbReference>
<evidence type="ECO:0000256" key="5">
    <source>
        <dbReference type="ARBA" id="ARBA00023002"/>
    </source>
</evidence>
<keyword evidence="4 6" id="KW-0274">FAD</keyword>
<evidence type="ECO:0000259" key="7">
    <source>
        <dbReference type="Pfam" id="PF00441"/>
    </source>
</evidence>
<dbReference type="EMBL" id="QGMK01001155">
    <property type="protein sequence ID" value="TVY73200.1"/>
    <property type="molecule type" value="Genomic_DNA"/>
</dbReference>
<dbReference type="Gene3D" id="2.40.110.10">
    <property type="entry name" value="Butyryl-CoA Dehydrogenase, subunit A, domain 2"/>
    <property type="match status" value="1"/>
</dbReference>
<dbReference type="InterPro" id="IPR006091">
    <property type="entry name" value="Acyl-CoA_Oxase/DH_mid-dom"/>
</dbReference>
<dbReference type="Gene3D" id="1.10.540.10">
    <property type="entry name" value="Acyl-CoA dehydrogenase/oxidase, N-terminal domain"/>
    <property type="match status" value="1"/>
</dbReference>
<comment type="similarity">
    <text evidence="2 6">Belongs to the acyl-CoA dehydrogenase family.</text>
</comment>
<dbReference type="Pfam" id="PF02771">
    <property type="entry name" value="Acyl-CoA_dh_N"/>
    <property type="match status" value="1"/>
</dbReference>
<evidence type="ECO:0000256" key="3">
    <source>
        <dbReference type="ARBA" id="ARBA00022630"/>
    </source>
</evidence>
<keyword evidence="11" id="KW-1185">Reference proteome</keyword>
<dbReference type="Pfam" id="PF02770">
    <property type="entry name" value="Acyl-CoA_dh_M"/>
    <property type="match status" value="1"/>
</dbReference>
<comment type="caution">
    <text evidence="10">The sequence shown here is derived from an EMBL/GenBank/DDBJ whole genome shotgun (WGS) entry which is preliminary data.</text>
</comment>
<dbReference type="FunFam" id="2.40.110.10:FF:000002">
    <property type="entry name" value="Acyl-CoA dehydrogenase fadE12"/>
    <property type="match status" value="1"/>
</dbReference>
<dbReference type="Proteomes" id="UP000469558">
    <property type="component" value="Unassembled WGS sequence"/>
</dbReference>
<evidence type="ECO:0000256" key="4">
    <source>
        <dbReference type="ARBA" id="ARBA00022827"/>
    </source>
</evidence>
<evidence type="ECO:0000256" key="1">
    <source>
        <dbReference type="ARBA" id="ARBA00001974"/>
    </source>
</evidence>
<feature type="domain" description="Acyl-CoA dehydrogenase/oxidase N-terminal" evidence="9">
    <location>
        <begin position="80"/>
        <end position="158"/>
    </location>
</feature>
<dbReference type="InterPro" id="IPR036250">
    <property type="entry name" value="AcylCo_DH-like_C"/>
</dbReference>
<accession>A0A8T9C2N3</accession>
<name>A0A8T9C2N3_9HELO</name>
<feature type="domain" description="Acyl-CoA dehydrogenase/oxidase C-terminal" evidence="7">
    <location>
        <begin position="279"/>
        <end position="431"/>
    </location>
</feature>
<dbReference type="GO" id="GO:0050660">
    <property type="term" value="F:flavin adenine dinucleotide binding"/>
    <property type="evidence" value="ECO:0007669"/>
    <property type="project" value="InterPro"/>
</dbReference>
<reference evidence="10 11" key="1">
    <citation type="submission" date="2018-05" db="EMBL/GenBank/DDBJ databases">
        <title>Genome sequencing and assembly of the regulated plant pathogen Lachnellula willkommii and related sister species for the development of diagnostic species identification markers.</title>
        <authorList>
            <person name="Giroux E."/>
            <person name="Bilodeau G."/>
        </authorList>
    </citation>
    <scope>NUCLEOTIDE SEQUENCE [LARGE SCALE GENOMIC DNA]</scope>
    <source>
        <strain evidence="10 11">CBS 268.59</strain>
    </source>
</reference>
<dbReference type="GO" id="GO:0033539">
    <property type="term" value="P:fatty acid beta-oxidation using acyl-CoA dehydrogenase"/>
    <property type="evidence" value="ECO:0007669"/>
    <property type="project" value="TreeGrafter"/>
</dbReference>
<evidence type="ECO:0000313" key="10">
    <source>
        <dbReference type="EMBL" id="TVY73200.1"/>
    </source>
</evidence>
<sequence length="447" mass="50421">MAPNPSHGAMSFALPPDLKQYISEIDTFIAAKIAPLQASNDNERFFDHRREHARTDWENQGSYPKTPSSLPRDDWEDLLAEARRLADDAGFYRFCLPEEFGGKNGGNLWMAAIRMHLAKKGLGLFNDLQNEHSVVGNFPDILMVKEFGTEEQKKEFIGGRLSSTRSFTFGLTEPNHGSDATHMFTHAEQTTKDGVDGWLINGAKMWISGMHRATHCLTFARTHGKPGDALGITAFFVPRSTPGFRIESYEWTFNMPTDHASLTFTDVFVPSSAVLGKAGHGLPIAQTFVHENRLRQAASSLGAAEYCIEQSVKYARERRPFGKELSTNQAVQFPLVELATQVEMLRLLILKTASEMDGMTQREIERDLGDKVSMCNYWGNRLCTQAADRAIQVHGGIGYSRHKQFEHIYRHHRRYRITEGSEEIQMRKVAAYLFGYVGPRKAELSKL</sequence>
<dbReference type="PANTHER" id="PTHR43884">
    <property type="entry name" value="ACYL-COA DEHYDROGENASE"/>
    <property type="match status" value="1"/>
</dbReference>
<keyword evidence="3 6" id="KW-0285">Flavoprotein</keyword>
<dbReference type="SUPFAM" id="SSF56645">
    <property type="entry name" value="Acyl-CoA dehydrogenase NM domain-like"/>
    <property type="match status" value="1"/>
</dbReference>
<dbReference type="FunFam" id="1.20.140.10:FF:000037">
    <property type="entry name" value="Similar to acyl-CoA dehydrogenase"/>
    <property type="match status" value="1"/>
</dbReference>
<dbReference type="GO" id="GO:0046359">
    <property type="term" value="P:butyrate catabolic process"/>
    <property type="evidence" value="ECO:0007669"/>
    <property type="project" value="TreeGrafter"/>
</dbReference>
<evidence type="ECO:0000256" key="2">
    <source>
        <dbReference type="ARBA" id="ARBA00009347"/>
    </source>
</evidence>
<organism evidence="10 11">
    <name type="scientific">Lachnellula suecica</name>
    <dbReference type="NCBI Taxonomy" id="602035"/>
    <lineage>
        <taxon>Eukaryota</taxon>
        <taxon>Fungi</taxon>
        <taxon>Dikarya</taxon>
        <taxon>Ascomycota</taxon>
        <taxon>Pezizomycotina</taxon>
        <taxon>Leotiomycetes</taxon>
        <taxon>Helotiales</taxon>
        <taxon>Lachnaceae</taxon>
        <taxon>Lachnellula</taxon>
    </lineage>
</organism>
<dbReference type="AlphaFoldDB" id="A0A8T9C2N3"/>
<evidence type="ECO:0000259" key="9">
    <source>
        <dbReference type="Pfam" id="PF02771"/>
    </source>
</evidence>
<dbReference type="PANTHER" id="PTHR43884:SF34">
    <property type="entry name" value="ACYL-COA DEHYDROGENASE FAMILY PROTEIN"/>
    <property type="match status" value="1"/>
</dbReference>
<evidence type="ECO:0000313" key="11">
    <source>
        <dbReference type="Proteomes" id="UP000469558"/>
    </source>
</evidence>
<dbReference type="InterPro" id="IPR009075">
    <property type="entry name" value="AcylCo_DH/oxidase_C"/>
</dbReference>
<evidence type="ECO:0000259" key="8">
    <source>
        <dbReference type="Pfam" id="PF02770"/>
    </source>
</evidence>
<gene>
    <name evidence="10" type="ORF">LSUE1_G004740</name>
</gene>
<dbReference type="Pfam" id="PF00441">
    <property type="entry name" value="Acyl-CoA_dh_1"/>
    <property type="match status" value="1"/>
</dbReference>
<dbReference type="InterPro" id="IPR037069">
    <property type="entry name" value="AcylCoA_DH/ox_N_sf"/>
</dbReference>
<dbReference type="InterPro" id="IPR046373">
    <property type="entry name" value="Acyl-CoA_Oxase/DH_mid-dom_sf"/>
</dbReference>
<comment type="cofactor">
    <cofactor evidence="1 6">
        <name>FAD</name>
        <dbReference type="ChEBI" id="CHEBI:57692"/>
    </cofactor>
</comment>
<dbReference type="SUPFAM" id="SSF47203">
    <property type="entry name" value="Acyl-CoA dehydrogenase C-terminal domain-like"/>
    <property type="match status" value="1"/>
</dbReference>
<protein>
    <submittedName>
        <fullName evidence="10">Putative medium-chain specific acyl-CoA dehydrogenase</fullName>
    </submittedName>
</protein>
<proteinExistence type="inferred from homology"/>
<dbReference type="OrthoDB" id="9988775at2759"/>
<dbReference type="Gene3D" id="1.20.140.10">
    <property type="entry name" value="Butyryl-CoA Dehydrogenase, subunit A, domain 3"/>
    <property type="match status" value="1"/>
</dbReference>
<dbReference type="GO" id="GO:0003995">
    <property type="term" value="F:acyl-CoA dehydrogenase activity"/>
    <property type="evidence" value="ECO:0007669"/>
    <property type="project" value="TreeGrafter"/>
</dbReference>
<feature type="domain" description="Acyl-CoA oxidase/dehydrogenase middle" evidence="8">
    <location>
        <begin position="169"/>
        <end position="267"/>
    </location>
</feature>
<keyword evidence="5 6" id="KW-0560">Oxidoreductase</keyword>
<dbReference type="InterPro" id="IPR013786">
    <property type="entry name" value="AcylCoA_DH/ox_N"/>
</dbReference>
<evidence type="ECO:0000256" key="6">
    <source>
        <dbReference type="RuleBase" id="RU362125"/>
    </source>
</evidence>
<dbReference type="InterPro" id="IPR009100">
    <property type="entry name" value="AcylCoA_DH/oxidase_NM_dom_sf"/>
</dbReference>